<dbReference type="KEGG" id="lsu:A6B45_09870"/>
<dbReference type="Proteomes" id="UP000239237">
    <property type="component" value="Unassembled WGS sequence"/>
</dbReference>
<dbReference type="EMBL" id="OKQU01000002">
    <property type="protein sequence ID" value="SPE09281.1"/>
    <property type="molecule type" value="Genomic_DNA"/>
</dbReference>
<dbReference type="InterPro" id="IPR002744">
    <property type="entry name" value="MIP18-like"/>
</dbReference>
<dbReference type="Gene3D" id="3.30.300.130">
    <property type="entry name" value="Fe-S cluster assembly (FSCA)"/>
    <property type="match status" value="1"/>
</dbReference>
<dbReference type="GeneID" id="99675103"/>
<dbReference type="RefSeq" id="WP_072614426.1">
    <property type="nucleotide sequence ID" value="NZ_AP017935.1"/>
</dbReference>
<accession>A0A2N9KG66</accession>
<proteinExistence type="predicted"/>
<dbReference type="EMBL" id="OKQR01000002">
    <property type="protein sequence ID" value="SPD93625.1"/>
    <property type="molecule type" value="Genomic_DNA"/>
</dbReference>
<dbReference type="InterPro" id="IPR034904">
    <property type="entry name" value="FSCA_dom_sf"/>
</dbReference>
<dbReference type="Pfam" id="PF01883">
    <property type="entry name" value="FeS_assembly_P"/>
    <property type="match status" value="1"/>
</dbReference>
<protein>
    <recommendedName>
        <fullName evidence="1">MIP18 family-like domain-containing protein</fullName>
    </recommendedName>
</protein>
<name>A0A2N9KG66_9LACO</name>
<sequence length="106" mass="11731">MENKTQELQDQMLEALSQVIDPELRCDIVSLGLVYGLAMDENGHVTVKLTLTTMGCPLTAVLDTMITRALLAIDAVNSVKIDLVWEPAWSPDRMSRYAKMVLGVHS</sequence>
<reference evidence="2 5" key="2">
    <citation type="submission" date="2018-02" db="EMBL/GenBank/DDBJ databases">
        <authorList>
            <person name="Rodrigo-Torres L."/>
            <person name="Arahal R. D."/>
            <person name="Lucena T."/>
        </authorList>
    </citation>
    <scope>NUCLEOTIDE SEQUENCE [LARGE SCALE GENOMIC DNA]</scope>
    <source>
        <strain evidence="2 5">CECT 8486</strain>
    </source>
</reference>
<dbReference type="PANTHER" id="PTHR42831">
    <property type="entry name" value="FE-S PROTEIN MATURATION AUXILIARY FACTOR YITW"/>
    <property type="match status" value="1"/>
</dbReference>
<evidence type="ECO:0000313" key="4">
    <source>
        <dbReference type="Proteomes" id="UP000237923"/>
    </source>
</evidence>
<evidence type="ECO:0000313" key="2">
    <source>
        <dbReference type="EMBL" id="SPD93625.1"/>
    </source>
</evidence>
<evidence type="ECO:0000259" key="1">
    <source>
        <dbReference type="Pfam" id="PF01883"/>
    </source>
</evidence>
<organism evidence="3 4">
    <name type="scientific">Leuconostoc suionicum</name>
    <dbReference type="NCBI Taxonomy" id="1511761"/>
    <lineage>
        <taxon>Bacteria</taxon>
        <taxon>Bacillati</taxon>
        <taxon>Bacillota</taxon>
        <taxon>Bacilli</taxon>
        <taxon>Lactobacillales</taxon>
        <taxon>Lactobacillaceae</taxon>
        <taxon>Leuconostoc</taxon>
    </lineage>
</organism>
<dbReference type="InterPro" id="IPR052339">
    <property type="entry name" value="Fe-S_Maturation_MIP18"/>
</dbReference>
<reference evidence="3 4" key="1">
    <citation type="submission" date="2018-02" db="EMBL/GenBank/DDBJ databases">
        <authorList>
            <person name="Cohen D.B."/>
            <person name="Kent A.D."/>
        </authorList>
    </citation>
    <scope>NUCLEOTIDE SEQUENCE [LARGE SCALE GENOMIC DNA]</scope>
    <source>
        <strain evidence="3 4">CECT 9216</strain>
    </source>
</reference>
<dbReference type="AlphaFoldDB" id="A0A2N9KG66"/>
<dbReference type="PANTHER" id="PTHR42831:SF1">
    <property type="entry name" value="FE-S PROTEIN MATURATION AUXILIARY FACTOR YITW"/>
    <property type="match status" value="1"/>
</dbReference>
<dbReference type="Proteomes" id="UP000237923">
    <property type="component" value="Unassembled WGS sequence"/>
</dbReference>
<gene>
    <name evidence="2" type="ORF">LES8486_01283</name>
    <name evidence="3" type="ORF">LES9216_01430</name>
</gene>
<dbReference type="SUPFAM" id="SSF117916">
    <property type="entry name" value="Fe-S cluster assembly (FSCA) domain-like"/>
    <property type="match status" value="1"/>
</dbReference>
<evidence type="ECO:0000313" key="3">
    <source>
        <dbReference type="EMBL" id="SPE09281.1"/>
    </source>
</evidence>
<evidence type="ECO:0000313" key="5">
    <source>
        <dbReference type="Proteomes" id="UP000239237"/>
    </source>
</evidence>
<feature type="domain" description="MIP18 family-like" evidence="1">
    <location>
        <begin position="10"/>
        <end position="80"/>
    </location>
</feature>
<keyword evidence="5" id="KW-1185">Reference proteome</keyword>